<sequence length="78" mass="8546">MSVMKAGFPLYLAPRPWTECYHRVADRAGIPDGSLGLGTGPVAGRAWNDSPMKPQTKHQHFRAACRRAISKALVESEP</sequence>
<dbReference type="EMBL" id="JANPWB010000014">
    <property type="protein sequence ID" value="KAJ1101266.1"/>
    <property type="molecule type" value="Genomic_DNA"/>
</dbReference>
<organism evidence="1 2">
    <name type="scientific">Pleurodeles waltl</name>
    <name type="common">Iberian ribbed newt</name>
    <dbReference type="NCBI Taxonomy" id="8319"/>
    <lineage>
        <taxon>Eukaryota</taxon>
        <taxon>Metazoa</taxon>
        <taxon>Chordata</taxon>
        <taxon>Craniata</taxon>
        <taxon>Vertebrata</taxon>
        <taxon>Euteleostomi</taxon>
        <taxon>Amphibia</taxon>
        <taxon>Batrachia</taxon>
        <taxon>Caudata</taxon>
        <taxon>Salamandroidea</taxon>
        <taxon>Salamandridae</taxon>
        <taxon>Pleurodelinae</taxon>
        <taxon>Pleurodeles</taxon>
    </lineage>
</organism>
<evidence type="ECO:0000313" key="2">
    <source>
        <dbReference type="Proteomes" id="UP001066276"/>
    </source>
</evidence>
<dbReference type="Proteomes" id="UP001066276">
    <property type="component" value="Chromosome 10"/>
</dbReference>
<accession>A0AAV7MBY1</accession>
<gene>
    <name evidence="1" type="ORF">NDU88_006338</name>
</gene>
<reference evidence="1" key="1">
    <citation type="journal article" date="2022" name="bioRxiv">
        <title>Sequencing and chromosome-scale assembly of the giantPleurodeles waltlgenome.</title>
        <authorList>
            <person name="Brown T."/>
            <person name="Elewa A."/>
            <person name="Iarovenko S."/>
            <person name="Subramanian E."/>
            <person name="Araus A.J."/>
            <person name="Petzold A."/>
            <person name="Susuki M."/>
            <person name="Suzuki K.-i.T."/>
            <person name="Hayashi T."/>
            <person name="Toyoda A."/>
            <person name="Oliveira C."/>
            <person name="Osipova E."/>
            <person name="Leigh N.D."/>
            <person name="Simon A."/>
            <person name="Yun M.H."/>
        </authorList>
    </citation>
    <scope>NUCLEOTIDE SEQUENCE</scope>
    <source>
        <strain evidence="1">20211129_DDA</strain>
        <tissue evidence="1">Liver</tissue>
    </source>
</reference>
<name>A0AAV7MBY1_PLEWA</name>
<dbReference type="AlphaFoldDB" id="A0AAV7MBY1"/>
<protein>
    <submittedName>
        <fullName evidence="1">Uncharacterized protein</fullName>
    </submittedName>
</protein>
<comment type="caution">
    <text evidence="1">The sequence shown here is derived from an EMBL/GenBank/DDBJ whole genome shotgun (WGS) entry which is preliminary data.</text>
</comment>
<proteinExistence type="predicted"/>
<keyword evidence="2" id="KW-1185">Reference proteome</keyword>
<evidence type="ECO:0000313" key="1">
    <source>
        <dbReference type="EMBL" id="KAJ1101266.1"/>
    </source>
</evidence>